<dbReference type="GO" id="GO:0016791">
    <property type="term" value="F:phosphatase activity"/>
    <property type="evidence" value="ECO:0007669"/>
    <property type="project" value="TreeGrafter"/>
</dbReference>
<accession>A0A4Z1BP30</accession>
<dbReference type="RefSeq" id="WP_135804026.1">
    <property type="nucleotide sequence ID" value="NZ_SRPF01000004.1"/>
</dbReference>
<dbReference type="GO" id="GO:0005737">
    <property type="term" value="C:cytoplasm"/>
    <property type="evidence" value="ECO:0007669"/>
    <property type="project" value="TreeGrafter"/>
</dbReference>
<dbReference type="OrthoDB" id="148966at2"/>
<keyword evidence="1" id="KW-0378">Hydrolase</keyword>
<dbReference type="Proteomes" id="UP000298325">
    <property type="component" value="Unassembled WGS sequence"/>
</dbReference>
<dbReference type="PANTHER" id="PTHR19288:SF90">
    <property type="entry name" value="OS08G0542600 PROTEIN"/>
    <property type="match status" value="1"/>
</dbReference>
<protein>
    <submittedName>
        <fullName evidence="1">HAD-IIA family hydrolase</fullName>
    </submittedName>
</protein>
<dbReference type="InterPro" id="IPR023214">
    <property type="entry name" value="HAD_sf"/>
</dbReference>
<proteinExistence type="predicted"/>
<dbReference type="EMBL" id="SRPF01000004">
    <property type="protein sequence ID" value="TGN38801.1"/>
    <property type="molecule type" value="Genomic_DNA"/>
</dbReference>
<dbReference type="NCBIfam" id="TIGR01460">
    <property type="entry name" value="HAD-SF-IIA"/>
    <property type="match status" value="1"/>
</dbReference>
<dbReference type="Pfam" id="PF13242">
    <property type="entry name" value="Hydrolase_like"/>
    <property type="match status" value="1"/>
</dbReference>
<name>A0A4Z1BP30_9GAMM</name>
<dbReference type="Gene3D" id="3.40.50.1000">
    <property type="entry name" value="HAD superfamily/HAD-like"/>
    <property type="match status" value="2"/>
</dbReference>
<sequence>MKDTHPTCFDGLTPTPTWAFEQYQRLQYQLPYAEPNQNSPQRIESLEPLTSQFDAFVFDAFGVLNAGADVIVGAPERLASLQANGKPVLVLSNAATVSQKSLTEKYQEMGFDLIEDQIISSRWLLEDHLAGKPSPGIWGVIAPPHSGSQSLPGIDQKPVRPGISDEDLDAFDGFIFMSSEDWTETLQTQLTASLCRRPRPLRVANPDLVAPRGDSLTLEPGYFAHQLRRSAPVHPEFFGKPYSLAFDAALGRLGNPPPHRVLMIGDTLHTDILGGRASGMATLLICNHGSLKGMDIDSCIRQSGISPDFIAPSI</sequence>
<keyword evidence="2" id="KW-1185">Reference proteome</keyword>
<dbReference type="Pfam" id="PF13344">
    <property type="entry name" value="Hydrolase_6"/>
    <property type="match status" value="1"/>
</dbReference>
<dbReference type="SUPFAM" id="SSF56784">
    <property type="entry name" value="HAD-like"/>
    <property type="match status" value="1"/>
</dbReference>
<dbReference type="PANTHER" id="PTHR19288">
    <property type="entry name" value="4-NITROPHENYLPHOSPHATASE-RELATED"/>
    <property type="match status" value="1"/>
</dbReference>
<dbReference type="InterPro" id="IPR036412">
    <property type="entry name" value="HAD-like_sf"/>
</dbReference>
<gene>
    <name evidence="1" type="ORF">E5Q11_13770</name>
</gene>
<evidence type="ECO:0000313" key="2">
    <source>
        <dbReference type="Proteomes" id="UP000298325"/>
    </source>
</evidence>
<reference evidence="1 2" key="1">
    <citation type="submission" date="2019-04" db="EMBL/GenBank/DDBJ databases">
        <authorList>
            <person name="Park S."/>
            <person name="Yoon J.-H."/>
        </authorList>
    </citation>
    <scope>NUCLEOTIDE SEQUENCE [LARGE SCALE GENOMIC DNA]</scope>
    <source>
        <strain evidence="1 2">HJM-18</strain>
    </source>
</reference>
<dbReference type="InterPro" id="IPR006357">
    <property type="entry name" value="HAD-SF_hydro_IIA"/>
</dbReference>
<dbReference type="AlphaFoldDB" id="A0A4Z1BP30"/>
<organism evidence="1 2">
    <name type="scientific">Marinobacter confluentis</name>
    <dbReference type="NCBI Taxonomy" id="1697557"/>
    <lineage>
        <taxon>Bacteria</taxon>
        <taxon>Pseudomonadati</taxon>
        <taxon>Pseudomonadota</taxon>
        <taxon>Gammaproteobacteria</taxon>
        <taxon>Pseudomonadales</taxon>
        <taxon>Marinobacteraceae</taxon>
        <taxon>Marinobacter</taxon>
    </lineage>
</organism>
<evidence type="ECO:0000313" key="1">
    <source>
        <dbReference type="EMBL" id="TGN38801.1"/>
    </source>
</evidence>
<comment type="caution">
    <text evidence="1">The sequence shown here is derived from an EMBL/GenBank/DDBJ whole genome shotgun (WGS) entry which is preliminary data.</text>
</comment>